<evidence type="ECO:0000313" key="6">
    <source>
        <dbReference type="EMBL" id="TDO28776.1"/>
    </source>
</evidence>
<sequence length="106" mass="11429">MLSKTAYNIKAKISLLPTRLGGRQNPVATGYRPALAFNTAQHYSGEIELLDQPQLKPGDSGTVFIRLIPAKHIRKNLKSNDAFTLHEGSKAIGSGIIVSAEIVSSE</sequence>
<keyword evidence="3" id="KW-0648">Protein biosynthesis</keyword>
<dbReference type="SUPFAM" id="SSF50465">
    <property type="entry name" value="EF-Tu/eEF-1alpha/eIF2-gamma C-terminal domain"/>
    <property type="match status" value="1"/>
</dbReference>
<name>A0A4R6J3B7_9BACT</name>
<keyword evidence="1" id="KW-0547">Nucleotide-binding</keyword>
<keyword evidence="4" id="KW-0342">GTP-binding</keyword>
<keyword evidence="2" id="KW-0251">Elongation factor</keyword>
<feature type="domain" description="Translation elongation factor EFTu/EF1A C-terminal" evidence="5">
    <location>
        <begin position="4"/>
        <end position="99"/>
    </location>
</feature>
<dbReference type="RefSeq" id="WP_133473399.1">
    <property type="nucleotide sequence ID" value="NZ_SNWP01000010.1"/>
</dbReference>
<reference evidence="6 7" key="1">
    <citation type="submission" date="2019-03" db="EMBL/GenBank/DDBJ databases">
        <title>Genomic Encyclopedia of Archaeal and Bacterial Type Strains, Phase II (KMG-II): from individual species to whole genera.</title>
        <authorList>
            <person name="Goeker M."/>
        </authorList>
    </citation>
    <scope>NUCLEOTIDE SEQUENCE [LARGE SCALE GENOMIC DNA]</scope>
    <source>
        <strain evidence="6 7">DSM 28323</strain>
    </source>
</reference>
<organism evidence="6 7">
    <name type="scientific">Sediminibacterium goheungense</name>
    <dbReference type="NCBI Taxonomy" id="1086393"/>
    <lineage>
        <taxon>Bacteria</taxon>
        <taxon>Pseudomonadati</taxon>
        <taxon>Bacteroidota</taxon>
        <taxon>Chitinophagia</taxon>
        <taxon>Chitinophagales</taxon>
        <taxon>Chitinophagaceae</taxon>
        <taxon>Sediminibacterium</taxon>
    </lineage>
</organism>
<evidence type="ECO:0000256" key="4">
    <source>
        <dbReference type="ARBA" id="ARBA00023134"/>
    </source>
</evidence>
<proteinExistence type="predicted"/>
<dbReference type="GO" id="GO:0003746">
    <property type="term" value="F:translation elongation factor activity"/>
    <property type="evidence" value="ECO:0007669"/>
    <property type="project" value="UniProtKB-KW"/>
</dbReference>
<dbReference type="GO" id="GO:0005525">
    <property type="term" value="F:GTP binding"/>
    <property type="evidence" value="ECO:0007669"/>
    <property type="project" value="UniProtKB-KW"/>
</dbReference>
<evidence type="ECO:0000259" key="5">
    <source>
        <dbReference type="Pfam" id="PF03143"/>
    </source>
</evidence>
<protein>
    <recommendedName>
        <fullName evidence="5">Translation elongation factor EFTu/EF1A C-terminal domain-containing protein</fullName>
    </recommendedName>
</protein>
<dbReference type="AlphaFoldDB" id="A0A4R6J3B7"/>
<comment type="caution">
    <text evidence="6">The sequence shown here is derived from an EMBL/GenBank/DDBJ whole genome shotgun (WGS) entry which is preliminary data.</text>
</comment>
<keyword evidence="7" id="KW-1185">Reference proteome</keyword>
<dbReference type="Proteomes" id="UP000295741">
    <property type="component" value="Unassembled WGS sequence"/>
</dbReference>
<accession>A0A4R6J3B7</accession>
<evidence type="ECO:0000256" key="3">
    <source>
        <dbReference type="ARBA" id="ARBA00022917"/>
    </source>
</evidence>
<evidence type="ECO:0000256" key="2">
    <source>
        <dbReference type="ARBA" id="ARBA00022768"/>
    </source>
</evidence>
<gene>
    <name evidence="6" type="ORF">BC659_0856</name>
</gene>
<dbReference type="EMBL" id="SNWP01000010">
    <property type="protein sequence ID" value="TDO28776.1"/>
    <property type="molecule type" value="Genomic_DNA"/>
</dbReference>
<evidence type="ECO:0000256" key="1">
    <source>
        <dbReference type="ARBA" id="ARBA00022741"/>
    </source>
</evidence>
<dbReference type="InterPro" id="IPR004160">
    <property type="entry name" value="Transl_elong_EFTu/EF1A_C"/>
</dbReference>
<dbReference type="Gene3D" id="2.40.30.10">
    <property type="entry name" value="Translation factors"/>
    <property type="match status" value="1"/>
</dbReference>
<dbReference type="Pfam" id="PF03143">
    <property type="entry name" value="GTP_EFTU_D3"/>
    <property type="match status" value="1"/>
</dbReference>
<dbReference type="InterPro" id="IPR009001">
    <property type="entry name" value="Transl_elong_EF1A/Init_IF2_C"/>
</dbReference>
<evidence type="ECO:0000313" key="7">
    <source>
        <dbReference type="Proteomes" id="UP000295741"/>
    </source>
</evidence>
<dbReference type="OrthoDB" id="292264at2"/>